<organism evidence="2 3">
    <name type="scientific">Brassica cretica</name>
    <name type="common">Mustard</name>
    <dbReference type="NCBI Taxonomy" id="69181"/>
    <lineage>
        <taxon>Eukaryota</taxon>
        <taxon>Viridiplantae</taxon>
        <taxon>Streptophyta</taxon>
        <taxon>Embryophyta</taxon>
        <taxon>Tracheophyta</taxon>
        <taxon>Spermatophyta</taxon>
        <taxon>Magnoliopsida</taxon>
        <taxon>eudicotyledons</taxon>
        <taxon>Gunneridae</taxon>
        <taxon>Pentapetalae</taxon>
        <taxon>rosids</taxon>
        <taxon>malvids</taxon>
        <taxon>Brassicales</taxon>
        <taxon>Brassicaceae</taxon>
        <taxon>Brassiceae</taxon>
        <taxon>Brassica</taxon>
    </lineage>
</organism>
<feature type="region of interest" description="Disordered" evidence="1">
    <location>
        <begin position="1"/>
        <end position="84"/>
    </location>
</feature>
<keyword evidence="3" id="KW-1185">Reference proteome</keyword>
<dbReference type="Proteomes" id="UP000266723">
    <property type="component" value="Unassembled WGS sequence"/>
</dbReference>
<feature type="compositionally biased region" description="Basic and acidic residues" evidence="1">
    <location>
        <begin position="55"/>
        <end position="64"/>
    </location>
</feature>
<name>A0ABQ7DDP4_BRACR</name>
<comment type="caution">
    <text evidence="2">The sequence shown here is derived from an EMBL/GenBank/DDBJ whole genome shotgun (WGS) entry which is preliminary data.</text>
</comment>
<sequence>MAVDEQDNLPEATPREAELQRRLDGLQSQVTDIFRAWEAAQNPEISPEDQNAEGQPDRHSEQMERSNTPKPEPNREGPGESIEVVPPCYLDRTKQFMSYSEWPATLEETHHEEVSSIEEGGTWMTPLIQYLEDDILPEDRNESRKIKKQAAREHMTSRPDFESSKVWHLGFHPHQQTSKMSDSGFCRSNMQHRNSIVTSFRGVECEVRTGTGSSLT</sequence>
<feature type="compositionally biased region" description="Basic and acidic residues" evidence="1">
    <location>
        <begin position="13"/>
        <end position="24"/>
    </location>
</feature>
<accession>A0ABQ7DDP4</accession>
<proteinExistence type="predicted"/>
<dbReference type="EMBL" id="QGKV02000649">
    <property type="protein sequence ID" value="KAF3575727.1"/>
    <property type="molecule type" value="Genomic_DNA"/>
</dbReference>
<gene>
    <name evidence="2" type="ORF">DY000_02031089</name>
</gene>
<reference evidence="2 3" key="1">
    <citation type="journal article" date="2020" name="BMC Genomics">
        <title>Intraspecific diversification of the crop wild relative Brassica cretica Lam. using demographic model selection.</title>
        <authorList>
            <person name="Kioukis A."/>
            <person name="Michalopoulou V.A."/>
            <person name="Briers L."/>
            <person name="Pirintsos S."/>
            <person name="Studholme D.J."/>
            <person name="Pavlidis P."/>
            <person name="Sarris P.F."/>
        </authorList>
    </citation>
    <scope>NUCLEOTIDE SEQUENCE [LARGE SCALE GENOMIC DNA]</scope>
    <source>
        <strain evidence="3">cv. PFS-1207/04</strain>
    </source>
</reference>
<evidence type="ECO:0000313" key="2">
    <source>
        <dbReference type="EMBL" id="KAF3575727.1"/>
    </source>
</evidence>
<protein>
    <submittedName>
        <fullName evidence="2">Uncharacterized protein</fullName>
    </submittedName>
</protein>
<evidence type="ECO:0000313" key="3">
    <source>
        <dbReference type="Proteomes" id="UP000266723"/>
    </source>
</evidence>
<evidence type="ECO:0000256" key="1">
    <source>
        <dbReference type="SAM" id="MobiDB-lite"/>
    </source>
</evidence>